<dbReference type="Proteomes" id="UP000051054">
    <property type="component" value="Unassembled WGS sequence"/>
</dbReference>
<dbReference type="Gene3D" id="3.10.20.470">
    <property type="match status" value="1"/>
</dbReference>
<dbReference type="OrthoDB" id="2206015at2"/>
<feature type="domain" description="Mub B2-like" evidence="2">
    <location>
        <begin position="423"/>
        <end position="516"/>
    </location>
</feature>
<dbReference type="Pfam" id="PF08428">
    <property type="entry name" value="Rib"/>
    <property type="match status" value="1"/>
</dbReference>
<evidence type="ECO:0000259" key="1">
    <source>
        <dbReference type="Pfam" id="PF08428"/>
    </source>
</evidence>
<organism evidence="3 4">
    <name type="scientific">Ligilactobacillus hayakitensis DSM 18933 = JCM 14209</name>
    <dbReference type="NCBI Taxonomy" id="1423755"/>
    <lineage>
        <taxon>Bacteria</taxon>
        <taxon>Bacillati</taxon>
        <taxon>Bacillota</taxon>
        <taxon>Bacilli</taxon>
        <taxon>Lactobacillales</taxon>
        <taxon>Lactobacillaceae</taxon>
        <taxon>Ligilactobacillus</taxon>
    </lineage>
</organism>
<evidence type="ECO:0000313" key="4">
    <source>
        <dbReference type="Proteomes" id="UP000051054"/>
    </source>
</evidence>
<evidence type="ECO:0000259" key="2">
    <source>
        <dbReference type="Pfam" id="PF17966"/>
    </source>
</evidence>
<feature type="domain" description="Mub B2-like" evidence="2">
    <location>
        <begin position="202"/>
        <end position="305"/>
    </location>
</feature>
<comment type="caution">
    <text evidence="3">The sequence shown here is derived from an EMBL/GenBank/DDBJ whole genome shotgun (WGS) entry which is preliminary data.</text>
</comment>
<feature type="domain" description="Rib" evidence="1">
    <location>
        <begin position="618"/>
        <end position="689"/>
    </location>
</feature>
<dbReference type="InterPro" id="IPR041495">
    <property type="entry name" value="Mub_B2"/>
</dbReference>
<gene>
    <name evidence="3" type="ORF">FC40_GL001420</name>
</gene>
<dbReference type="Pfam" id="PF17966">
    <property type="entry name" value="Muc_B2"/>
    <property type="match status" value="3"/>
</dbReference>
<dbReference type="STRING" id="1423755.FC40_GL001420"/>
<protein>
    <submittedName>
        <fullName evidence="3">Uncharacterized protein</fullName>
    </submittedName>
</protein>
<proteinExistence type="predicted"/>
<dbReference type="PATRIC" id="fig|1423755.3.peg.1509"/>
<accession>A0A0R1WTU4</accession>
<dbReference type="AlphaFoldDB" id="A0A0R1WTU4"/>
<reference evidence="3 4" key="1">
    <citation type="journal article" date="2015" name="Genome Announc.">
        <title>Expanding the biotechnology potential of lactobacilli through comparative genomics of 213 strains and associated genera.</title>
        <authorList>
            <person name="Sun Z."/>
            <person name="Harris H.M."/>
            <person name="McCann A."/>
            <person name="Guo C."/>
            <person name="Argimon S."/>
            <person name="Zhang W."/>
            <person name="Yang X."/>
            <person name="Jeffery I.B."/>
            <person name="Cooney J.C."/>
            <person name="Kagawa T.F."/>
            <person name="Liu W."/>
            <person name="Song Y."/>
            <person name="Salvetti E."/>
            <person name="Wrobel A."/>
            <person name="Rasinkangas P."/>
            <person name="Parkhill J."/>
            <person name="Rea M.C."/>
            <person name="O'Sullivan O."/>
            <person name="Ritari J."/>
            <person name="Douillard F.P."/>
            <person name="Paul Ross R."/>
            <person name="Yang R."/>
            <person name="Briner A.E."/>
            <person name="Felis G.E."/>
            <person name="de Vos W.M."/>
            <person name="Barrangou R."/>
            <person name="Klaenhammer T.R."/>
            <person name="Caufield P.W."/>
            <person name="Cui Y."/>
            <person name="Zhang H."/>
            <person name="O'Toole P.W."/>
        </authorList>
    </citation>
    <scope>NUCLEOTIDE SEQUENCE [LARGE SCALE GENOMIC DNA]</scope>
    <source>
        <strain evidence="3 4">DSM 18933</strain>
    </source>
</reference>
<sequence length="728" mass="83688">MEQEVRQIISFEAMDGTQVAPQHDASILFKQFTLYNDNFKNSLQKVWPDPKVFSGFDVPQVDGLLPECDYVLPQTVAWNSNDTIETVKYDKFNSVISINILDLNTSQILKTINYYGMIGQKANIDFDKILHAYQKQGYVLDATNYTEDMEFLEANQAVVINMKHLLLRIADSKMLGYMVKPDDIHSPVWKGDDIAEQSNFVQTREIYRTINYRFEKKSNSDIQVPNVDPIKQEVVFEKHRKAIVDMVTGIATFEPWGEFTPEVLTFEEYKMPVFEDWKPKTDIIGAQQVRVEDSDIAVDAIYHDDENGVTVRVIDIRTNGIIMAYSFFGKAGRKVPFNLNTALIELNKLGYRYLEGQSNWKDGITFKENIGKQIFQIIVDQDIKTITEPILKAERLRENDEESPMIDESLMDEANFKQVVKKHRRITYKADSRTFFDLPQPLQQNAEFIRYRQAKVNLVTAEVTWQEWGKWQPNEVVFNELLVNNFEGFEVTPTSIPEIVVTPDFTNEDIVVQYKALLNREKAIGGTLEVKVDQTITEDMILDNVLVPEGYITEKQLLTPLPTMLRANQKLTFDVEVLFADQTVDNVEVNVNVKAQDNINDQEDIQEKILVDNRLMKDQYVVEVKPLIVEQGKNILAKEAVKNVALLPGSTIFEWKIDPDTSKVQKLTATMVVIYGDQSTMEYLVDIDVIASKQALVKKEEQKEIKKVETKKSESNILTRLKGMFGLE</sequence>
<feature type="domain" description="Mub B2-like" evidence="2">
    <location>
        <begin position="2"/>
        <end position="91"/>
    </location>
</feature>
<name>A0A0R1WTU4_9LACO</name>
<dbReference type="InterPro" id="IPR059115">
    <property type="entry name" value="Rib"/>
</dbReference>
<dbReference type="EMBL" id="AZGD01000037">
    <property type="protein sequence ID" value="KRM19572.1"/>
    <property type="molecule type" value="Genomic_DNA"/>
</dbReference>
<dbReference type="RefSeq" id="WP_025021714.1">
    <property type="nucleotide sequence ID" value="NZ_AZGD01000037.1"/>
</dbReference>
<dbReference type="Gene3D" id="2.60.40.4300">
    <property type="match status" value="2"/>
</dbReference>
<evidence type="ECO:0000313" key="3">
    <source>
        <dbReference type="EMBL" id="KRM19572.1"/>
    </source>
</evidence>
<keyword evidence="4" id="KW-1185">Reference proteome</keyword>